<reference evidence="1" key="1">
    <citation type="journal article" date="2022" name="bioRxiv">
        <title>Population genetic analysis of Ophidiomyces ophidiicola, the causative agent of snake fungal disease, indicates recent introductions to the USA.</title>
        <authorList>
            <person name="Ladner J.T."/>
            <person name="Palmer J.M."/>
            <person name="Ettinger C.L."/>
            <person name="Stajich J.E."/>
            <person name="Farrell T.M."/>
            <person name="Glorioso B.M."/>
            <person name="Lawson B."/>
            <person name="Price S.J."/>
            <person name="Stengle A.G."/>
            <person name="Grear D.A."/>
            <person name="Lorch J.M."/>
        </authorList>
    </citation>
    <scope>NUCLEOTIDE SEQUENCE</scope>
    <source>
        <strain evidence="1">NWHC 24266-5</strain>
    </source>
</reference>
<sequence>MEPLSAQSNQLSKRRRFQAPITSYFATSPTSASCSQSETFSHYNYAARTNTPNPVLPNKVQSSLLTVGMRVRKAVPEGYQTKLKVSKLNAYPSSHGSTHAASSTNIYAELQPYCGGFKVGNLAVQSFPSCTWEEHEGGPTRLDEESIPIGSQESLESMDLTPLNPNKRLYEQEEDASQELENAAPCYPQASLPFTLSNYISPRTILQPKLRQRTKKSTANWNETKHTPANSKPDLVWELSERENYSPIVDLHATDFGEASFLRRREEVDEDFKMSDI</sequence>
<dbReference type="EMBL" id="JALBCA010000004">
    <property type="protein sequence ID" value="KAI2392970.1"/>
    <property type="molecule type" value="Genomic_DNA"/>
</dbReference>
<accession>A0ACB8V543</accession>
<comment type="caution">
    <text evidence="1">The sequence shown here is derived from an EMBL/GenBank/DDBJ whole genome shotgun (WGS) entry which is preliminary data.</text>
</comment>
<evidence type="ECO:0000313" key="1">
    <source>
        <dbReference type="EMBL" id="KAI2392970.1"/>
    </source>
</evidence>
<name>A0ACB8V543_9EURO</name>
<protein>
    <submittedName>
        <fullName evidence="1">Uncharacterized protein</fullName>
    </submittedName>
</protein>
<gene>
    <name evidence="1" type="ORF">LOY88_000436</name>
</gene>
<organism evidence="1">
    <name type="scientific">Ophidiomyces ophidiicola</name>
    <dbReference type="NCBI Taxonomy" id="1387563"/>
    <lineage>
        <taxon>Eukaryota</taxon>
        <taxon>Fungi</taxon>
        <taxon>Dikarya</taxon>
        <taxon>Ascomycota</taxon>
        <taxon>Pezizomycotina</taxon>
        <taxon>Eurotiomycetes</taxon>
        <taxon>Eurotiomycetidae</taxon>
        <taxon>Onygenales</taxon>
        <taxon>Onygenaceae</taxon>
        <taxon>Ophidiomyces</taxon>
    </lineage>
</organism>
<proteinExistence type="predicted"/>